<evidence type="ECO:0000256" key="1">
    <source>
        <dbReference type="SAM" id="MobiDB-lite"/>
    </source>
</evidence>
<dbReference type="EMBL" id="JAHKSW010000014">
    <property type="protein sequence ID" value="KAG7324232.1"/>
    <property type="molecule type" value="Genomic_DNA"/>
</dbReference>
<feature type="region of interest" description="Disordered" evidence="1">
    <location>
        <begin position="1"/>
        <end position="32"/>
    </location>
</feature>
<dbReference type="Proteomes" id="UP000824219">
    <property type="component" value="Linkage Group LG14"/>
</dbReference>
<dbReference type="AlphaFoldDB" id="A0A9D3SHD0"/>
<keyword evidence="3" id="KW-1185">Reference proteome</keyword>
<evidence type="ECO:0000313" key="2">
    <source>
        <dbReference type="EMBL" id="KAG7324232.1"/>
    </source>
</evidence>
<evidence type="ECO:0000313" key="3">
    <source>
        <dbReference type="Proteomes" id="UP000824219"/>
    </source>
</evidence>
<proteinExistence type="predicted"/>
<organism evidence="2 3">
    <name type="scientific">Hemibagrus wyckioides</name>
    <dbReference type="NCBI Taxonomy" id="337641"/>
    <lineage>
        <taxon>Eukaryota</taxon>
        <taxon>Metazoa</taxon>
        <taxon>Chordata</taxon>
        <taxon>Craniata</taxon>
        <taxon>Vertebrata</taxon>
        <taxon>Euteleostomi</taxon>
        <taxon>Actinopterygii</taxon>
        <taxon>Neopterygii</taxon>
        <taxon>Teleostei</taxon>
        <taxon>Ostariophysi</taxon>
        <taxon>Siluriformes</taxon>
        <taxon>Bagridae</taxon>
        <taxon>Hemibagrus</taxon>
    </lineage>
</organism>
<sequence>MVPDKRRATARRSEPNEHRHHGHTPSEERDRLRAYTHQIHCRLPPCPGEFCSSEVGSTNHPAGSRISRCEGL</sequence>
<accession>A0A9D3SHD0</accession>
<comment type="caution">
    <text evidence="2">The sequence shown here is derived from an EMBL/GenBank/DDBJ whole genome shotgun (WGS) entry which is preliminary data.</text>
</comment>
<gene>
    <name evidence="2" type="ORF">KOW79_012248</name>
</gene>
<reference evidence="2 3" key="1">
    <citation type="submission" date="2021-06" db="EMBL/GenBank/DDBJ databases">
        <title>Chromosome-level genome assembly of the red-tail catfish (Hemibagrus wyckioides).</title>
        <authorList>
            <person name="Shao F."/>
        </authorList>
    </citation>
    <scope>NUCLEOTIDE SEQUENCE [LARGE SCALE GENOMIC DNA]</scope>
    <source>
        <strain evidence="2">EC202008001</strain>
        <tissue evidence="2">Blood</tissue>
    </source>
</reference>
<feature type="compositionally biased region" description="Basic and acidic residues" evidence="1">
    <location>
        <begin position="1"/>
        <end position="17"/>
    </location>
</feature>
<protein>
    <submittedName>
        <fullName evidence="2">Uncharacterized protein</fullName>
    </submittedName>
</protein>
<name>A0A9D3SHD0_9TELE</name>